<name>A0A165H415_9APHY</name>
<reference evidence="2 3" key="1">
    <citation type="journal article" date="2016" name="Mol. Biol. Evol.">
        <title>Comparative Genomics of Early-Diverging Mushroom-Forming Fungi Provides Insights into the Origins of Lignocellulose Decay Capabilities.</title>
        <authorList>
            <person name="Nagy L.G."/>
            <person name="Riley R."/>
            <person name="Tritt A."/>
            <person name="Adam C."/>
            <person name="Daum C."/>
            <person name="Floudas D."/>
            <person name="Sun H."/>
            <person name="Yadav J.S."/>
            <person name="Pangilinan J."/>
            <person name="Larsson K.H."/>
            <person name="Matsuura K."/>
            <person name="Barry K."/>
            <person name="Labutti K."/>
            <person name="Kuo R."/>
            <person name="Ohm R.A."/>
            <person name="Bhattacharya S.S."/>
            <person name="Shirouzu T."/>
            <person name="Yoshinaga Y."/>
            <person name="Martin F.M."/>
            <person name="Grigoriev I.V."/>
            <person name="Hibbett D.S."/>
        </authorList>
    </citation>
    <scope>NUCLEOTIDE SEQUENCE [LARGE SCALE GENOMIC DNA]</scope>
    <source>
        <strain evidence="2 3">93-53</strain>
    </source>
</reference>
<dbReference type="EMBL" id="KV427607">
    <property type="protein sequence ID" value="KZT11212.1"/>
    <property type="molecule type" value="Genomic_DNA"/>
</dbReference>
<dbReference type="STRING" id="1314785.A0A165H415"/>
<evidence type="ECO:0000313" key="3">
    <source>
        <dbReference type="Proteomes" id="UP000076871"/>
    </source>
</evidence>
<feature type="region of interest" description="Disordered" evidence="1">
    <location>
        <begin position="12"/>
        <end position="35"/>
    </location>
</feature>
<dbReference type="GeneID" id="63823826"/>
<organism evidence="2 3">
    <name type="scientific">Laetiporus sulphureus 93-53</name>
    <dbReference type="NCBI Taxonomy" id="1314785"/>
    <lineage>
        <taxon>Eukaryota</taxon>
        <taxon>Fungi</taxon>
        <taxon>Dikarya</taxon>
        <taxon>Basidiomycota</taxon>
        <taxon>Agaricomycotina</taxon>
        <taxon>Agaricomycetes</taxon>
        <taxon>Polyporales</taxon>
        <taxon>Laetiporus</taxon>
    </lineage>
</organism>
<evidence type="ECO:0000256" key="1">
    <source>
        <dbReference type="SAM" id="MobiDB-lite"/>
    </source>
</evidence>
<dbReference type="AlphaFoldDB" id="A0A165H415"/>
<dbReference type="Proteomes" id="UP000076871">
    <property type="component" value="Unassembled WGS sequence"/>
</dbReference>
<keyword evidence="3" id="KW-1185">Reference proteome</keyword>
<dbReference type="RefSeq" id="XP_040768952.1">
    <property type="nucleotide sequence ID" value="XM_040906797.1"/>
</dbReference>
<proteinExistence type="predicted"/>
<sequence>MVRRKLHIPADLQHPGWSSNPLPAHTSSDHDIPDVQPDSNDIVRLFSGVPGSRSATCSAGFFLKTPDGAFDVILTAAYNLVNAAGKILPKLTAIIRGEKHTVSKQNVRVSNAYINGERTPDTNYGVILRPRSSNMAARGGFGFSMTLGSNESAPAELRISGCGAADAADTVTTSTSRCTSCHARHLEYPALAENERSMSGSPVWVSRQGYPTVLAIHNDATDDNGVHRGTRITPDLLKDVFLWASLGDYGRRIRAYTPKEKRAGPATLLERGLYLSFRKNMDFARVRLGTGTQFNVLPAEVAPGKDLYVLEIAGAQPGRRWVEFIPAKSEAVLTDQVKDACLFRIVRQEDRARIVVQQDGSAMQLRMQYTRIKEADGEDAESSEVSFVPLEGHDSDAVSHRIPIRKR</sequence>
<dbReference type="InParanoid" id="A0A165H415"/>
<evidence type="ECO:0000313" key="2">
    <source>
        <dbReference type="EMBL" id="KZT11212.1"/>
    </source>
</evidence>
<dbReference type="OrthoDB" id="5367135at2759"/>
<accession>A0A165H415</accession>
<gene>
    <name evidence="2" type="ORF">LAESUDRAFT_710796</name>
</gene>
<protein>
    <submittedName>
        <fullName evidence="2">Uncharacterized protein</fullName>
    </submittedName>
</protein>